<reference evidence="2" key="1">
    <citation type="submission" date="2021-12" db="EMBL/GenBank/DDBJ databases">
        <authorList>
            <person name="King R."/>
        </authorList>
    </citation>
    <scope>NUCLEOTIDE SEQUENCE</scope>
</reference>
<feature type="region of interest" description="Disordered" evidence="1">
    <location>
        <begin position="1"/>
        <end position="49"/>
    </location>
</feature>
<organism evidence="2 3">
    <name type="scientific">Brassicogethes aeneus</name>
    <name type="common">Rape pollen beetle</name>
    <name type="synonym">Meligethes aeneus</name>
    <dbReference type="NCBI Taxonomy" id="1431903"/>
    <lineage>
        <taxon>Eukaryota</taxon>
        <taxon>Metazoa</taxon>
        <taxon>Ecdysozoa</taxon>
        <taxon>Arthropoda</taxon>
        <taxon>Hexapoda</taxon>
        <taxon>Insecta</taxon>
        <taxon>Pterygota</taxon>
        <taxon>Neoptera</taxon>
        <taxon>Endopterygota</taxon>
        <taxon>Coleoptera</taxon>
        <taxon>Polyphaga</taxon>
        <taxon>Cucujiformia</taxon>
        <taxon>Nitidulidae</taxon>
        <taxon>Meligethinae</taxon>
        <taxon>Brassicogethes</taxon>
    </lineage>
</organism>
<feature type="compositionally biased region" description="Basic and acidic residues" evidence="1">
    <location>
        <begin position="40"/>
        <end position="49"/>
    </location>
</feature>
<sequence length="158" mass="18081">MPKVKRNVFNDSQKRMKKKKTKPSIPEDSESDEVSDELPDISKYDPEDDLRPADFDHSATCSGVGDYVIVKFPTKRTCLHYFGKIQNVNEQGSNCVINFLRKKPNSNTFFFPETLDISEVEFCDIVLRLSPPNNVAGTSRTQSFFNFDIDLSNFENLN</sequence>
<dbReference type="AlphaFoldDB" id="A0A9P0FCE6"/>
<gene>
    <name evidence="2" type="ORF">MELIAE_LOCUS1130</name>
</gene>
<dbReference type="Proteomes" id="UP001154078">
    <property type="component" value="Chromosome 1"/>
</dbReference>
<evidence type="ECO:0000256" key="1">
    <source>
        <dbReference type="SAM" id="MobiDB-lite"/>
    </source>
</evidence>
<name>A0A9P0FCE6_BRAAE</name>
<accession>A0A9P0FCE6</accession>
<evidence type="ECO:0000313" key="3">
    <source>
        <dbReference type="Proteomes" id="UP001154078"/>
    </source>
</evidence>
<keyword evidence="3" id="KW-1185">Reference proteome</keyword>
<dbReference type="EMBL" id="OV121132">
    <property type="protein sequence ID" value="CAH0547078.1"/>
    <property type="molecule type" value="Genomic_DNA"/>
</dbReference>
<dbReference type="OrthoDB" id="6783693at2759"/>
<evidence type="ECO:0000313" key="2">
    <source>
        <dbReference type="EMBL" id="CAH0547078.1"/>
    </source>
</evidence>
<proteinExistence type="predicted"/>
<feature type="compositionally biased region" description="Acidic residues" evidence="1">
    <location>
        <begin position="27"/>
        <end position="39"/>
    </location>
</feature>
<protein>
    <submittedName>
        <fullName evidence="2">Uncharacterized protein</fullName>
    </submittedName>
</protein>